<evidence type="ECO:0000313" key="4">
    <source>
        <dbReference type="Proteomes" id="UP000289323"/>
    </source>
</evidence>
<protein>
    <submittedName>
        <fullName evidence="3">0e5d05c3-ab8e-4a6d-9c42-3ccca0479496</fullName>
    </submittedName>
</protein>
<feature type="region of interest" description="Disordered" evidence="1">
    <location>
        <begin position="179"/>
        <end position="218"/>
    </location>
</feature>
<reference evidence="3 4" key="1">
    <citation type="submission" date="2018-04" db="EMBL/GenBank/DDBJ databases">
        <authorList>
            <person name="Huttner S."/>
            <person name="Dainat J."/>
        </authorList>
    </citation>
    <scope>NUCLEOTIDE SEQUENCE [LARGE SCALE GENOMIC DNA]</scope>
</reference>
<feature type="transmembrane region" description="Helical" evidence="2">
    <location>
        <begin position="124"/>
        <end position="145"/>
    </location>
</feature>
<keyword evidence="2" id="KW-0812">Transmembrane</keyword>
<dbReference type="Proteomes" id="UP000289323">
    <property type="component" value="Unassembled WGS sequence"/>
</dbReference>
<evidence type="ECO:0000313" key="3">
    <source>
        <dbReference type="EMBL" id="SPQ18523.1"/>
    </source>
</evidence>
<dbReference type="AlphaFoldDB" id="A0A3S4B0S7"/>
<organism evidence="3 4">
    <name type="scientific">Thermothielavioides terrestris</name>
    <dbReference type="NCBI Taxonomy" id="2587410"/>
    <lineage>
        <taxon>Eukaryota</taxon>
        <taxon>Fungi</taxon>
        <taxon>Dikarya</taxon>
        <taxon>Ascomycota</taxon>
        <taxon>Pezizomycotina</taxon>
        <taxon>Sordariomycetes</taxon>
        <taxon>Sordariomycetidae</taxon>
        <taxon>Sordariales</taxon>
        <taxon>Chaetomiaceae</taxon>
        <taxon>Thermothielavioides</taxon>
    </lineage>
</organism>
<gene>
    <name evidence="3" type="ORF">TT172_LOCUS942</name>
</gene>
<sequence>METTLFPVTALPTCVTNCGSLYDVNGACVPPATTTAAESVYASCFCNNPKLAPFKTGTTGVCDNACAATTDLGSIQSWFTSFCNNIAAVAVDTTTVTSSTSLAQAGSSNNGGGGGTWIDTHYQWVIFLVIMIVGIVGIWVGACIWRRRYLRKKDRGYALGTNLARTTAFGPAVPNASSAGSVHASQPGAFQPTPVGGAGVFAEKPQKAKKKWLVRERT</sequence>
<keyword evidence="2" id="KW-1133">Transmembrane helix</keyword>
<dbReference type="EMBL" id="OUUZ01000001">
    <property type="protein sequence ID" value="SPQ18523.1"/>
    <property type="molecule type" value="Genomic_DNA"/>
</dbReference>
<proteinExistence type="predicted"/>
<name>A0A3S4B0S7_9PEZI</name>
<evidence type="ECO:0000256" key="1">
    <source>
        <dbReference type="SAM" id="MobiDB-lite"/>
    </source>
</evidence>
<keyword evidence="2" id="KW-0472">Membrane</keyword>
<evidence type="ECO:0000256" key="2">
    <source>
        <dbReference type="SAM" id="Phobius"/>
    </source>
</evidence>
<accession>A0A3S4B0S7</accession>